<gene>
    <name evidence="1" type="ORF">PLEPLA_LOCUS46787</name>
</gene>
<sequence length="171" mass="19033">MAIMPARYISPQLAEQRMRPRLLMSQHGGDLCGNKRLRLSAIADPVRPPAPSLLPPALSVTDQEQSAGPFLVAFPSTNLYSHDGLLQLWWSKLLAVHGAHLYNWPLHSTSHSEDYFQNIWLQSRRQIKAALPPSELLLPAPEQSSSLHLTSPPLDPPLQSAHCLLWAMLSL</sequence>
<name>A0A9N7W171_PLEPL</name>
<dbReference type="AlphaFoldDB" id="A0A9N7W171"/>
<evidence type="ECO:0000313" key="2">
    <source>
        <dbReference type="Proteomes" id="UP001153269"/>
    </source>
</evidence>
<organism evidence="1 2">
    <name type="scientific">Pleuronectes platessa</name>
    <name type="common">European plaice</name>
    <dbReference type="NCBI Taxonomy" id="8262"/>
    <lineage>
        <taxon>Eukaryota</taxon>
        <taxon>Metazoa</taxon>
        <taxon>Chordata</taxon>
        <taxon>Craniata</taxon>
        <taxon>Vertebrata</taxon>
        <taxon>Euteleostomi</taxon>
        <taxon>Actinopterygii</taxon>
        <taxon>Neopterygii</taxon>
        <taxon>Teleostei</taxon>
        <taxon>Neoteleostei</taxon>
        <taxon>Acanthomorphata</taxon>
        <taxon>Carangaria</taxon>
        <taxon>Pleuronectiformes</taxon>
        <taxon>Pleuronectoidei</taxon>
        <taxon>Pleuronectidae</taxon>
        <taxon>Pleuronectes</taxon>
    </lineage>
</organism>
<evidence type="ECO:0000313" key="1">
    <source>
        <dbReference type="EMBL" id="CAB1458952.1"/>
    </source>
</evidence>
<proteinExistence type="predicted"/>
<comment type="caution">
    <text evidence="1">The sequence shown here is derived from an EMBL/GenBank/DDBJ whole genome shotgun (WGS) entry which is preliminary data.</text>
</comment>
<dbReference type="EMBL" id="CADEAL010004408">
    <property type="protein sequence ID" value="CAB1458952.1"/>
    <property type="molecule type" value="Genomic_DNA"/>
</dbReference>
<dbReference type="Proteomes" id="UP001153269">
    <property type="component" value="Unassembled WGS sequence"/>
</dbReference>
<protein>
    <submittedName>
        <fullName evidence="1">Uncharacterized protein</fullName>
    </submittedName>
</protein>
<accession>A0A9N7W171</accession>
<reference evidence="1" key="1">
    <citation type="submission" date="2020-03" db="EMBL/GenBank/DDBJ databases">
        <authorList>
            <person name="Weist P."/>
        </authorList>
    </citation>
    <scope>NUCLEOTIDE SEQUENCE</scope>
</reference>
<keyword evidence="2" id="KW-1185">Reference proteome</keyword>